<comment type="caution">
    <text evidence="2">The sequence shown here is derived from an EMBL/GenBank/DDBJ whole genome shotgun (WGS) entry which is preliminary data.</text>
</comment>
<dbReference type="EMBL" id="LBOG01000012">
    <property type="protein sequence ID" value="KKP29550.1"/>
    <property type="molecule type" value="Genomic_DNA"/>
</dbReference>
<feature type="transmembrane region" description="Helical" evidence="1">
    <location>
        <begin position="31"/>
        <end position="50"/>
    </location>
</feature>
<dbReference type="InterPro" id="IPR014717">
    <property type="entry name" value="Transl_elong_EF1B/ribsomal_bS6"/>
</dbReference>
<keyword evidence="1" id="KW-1133">Transmembrane helix</keyword>
<dbReference type="Gene3D" id="3.30.70.60">
    <property type="match status" value="1"/>
</dbReference>
<organism evidence="2 3">
    <name type="scientific">Candidatus Nomurabacteria bacterium GW2011_GWF1_31_48</name>
    <dbReference type="NCBI Taxonomy" id="1618767"/>
    <lineage>
        <taxon>Bacteria</taxon>
        <taxon>Candidatus Nomuraibacteriota</taxon>
    </lineage>
</organism>
<dbReference type="AlphaFoldDB" id="A0A0G0ARW4"/>
<keyword evidence="1" id="KW-0472">Membrane</keyword>
<keyword evidence="1" id="KW-0812">Transmembrane</keyword>
<name>A0A0G0ARW4_9BACT</name>
<evidence type="ECO:0000313" key="3">
    <source>
        <dbReference type="Proteomes" id="UP000034934"/>
    </source>
</evidence>
<proteinExistence type="predicted"/>
<gene>
    <name evidence="2" type="ORF">UR19_C0012G0005</name>
</gene>
<dbReference type="Proteomes" id="UP000034934">
    <property type="component" value="Unassembled WGS sequence"/>
</dbReference>
<accession>A0A0G0ARW4</accession>
<evidence type="ECO:0000256" key="1">
    <source>
        <dbReference type="SAM" id="Phobius"/>
    </source>
</evidence>
<reference evidence="2 3" key="1">
    <citation type="journal article" date="2015" name="Nature">
        <title>rRNA introns, odd ribosomes, and small enigmatic genomes across a large radiation of phyla.</title>
        <authorList>
            <person name="Brown C.T."/>
            <person name="Hug L.A."/>
            <person name="Thomas B.C."/>
            <person name="Sharon I."/>
            <person name="Castelle C.J."/>
            <person name="Singh A."/>
            <person name="Wilkins M.J."/>
            <person name="Williams K.H."/>
            <person name="Banfield J.F."/>
        </authorList>
    </citation>
    <scope>NUCLEOTIDE SEQUENCE [LARGE SCALE GENOMIC DNA]</scope>
</reference>
<evidence type="ECO:0000313" key="2">
    <source>
        <dbReference type="EMBL" id="KKP29550.1"/>
    </source>
</evidence>
<protein>
    <submittedName>
        <fullName evidence="2">Uncharacterized protein</fullName>
    </submittedName>
</protein>
<sequence>MASSLTRQYAAYYQKASALYQRPQVRASLEIILSVFTVSLLILFAIRPTLTNVASLQKKIEDQEVVLKKADIKLGQLIRAEGQLSENQNRLGLLDDAIPNTFDYFNISKRIEIIGQENFVNLELIRLPGSILVGDSQIPGLTGDRAGGIVRPNEQGLVIIPINFSVKGSQTQVLGFIKDLEKMDLLAVIQDIRIAKEQSFQEAANLLNLDGTAWFYSIELNK</sequence>